<name>A0A399J3V3_9RHOB</name>
<dbReference type="EMBL" id="QWJJ01000015">
    <property type="protein sequence ID" value="RII37636.1"/>
    <property type="molecule type" value="Genomic_DNA"/>
</dbReference>
<dbReference type="Gene3D" id="3.40.50.12500">
    <property type="match status" value="1"/>
</dbReference>
<evidence type="ECO:0000313" key="1">
    <source>
        <dbReference type="EMBL" id="RII37636.1"/>
    </source>
</evidence>
<dbReference type="Proteomes" id="UP000265848">
    <property type="component" value="Unassembled WGS sequence"/>
</dbReference>
<dbReference type="PANTHER" id="PTHR40267">
    <property type="entry name" value="BLR3294 PROTEIN"/>
    <property type="match status" value="1"/>
</dbReference>
<dbReference type="OrthoDB" id="9816064at2"/>
<dbReference type="AlphaFoldDB" id="A0A399J3V3"/>
<gene>
    <name evidence="1" type="ORF">DL237_16000</name>
</gene>
<accession>A0A399J3V3</accession>
<dbReference type="InterPro" id="IPR053714">
    <property type="entry name" value="Iso_Racemase_Enz_sf"/>
</dbReference>
<proteinExistence type="predicted"/>
<sequence length="259" mass="27716">MALKEYGNAGTIGVLTPQANTTVEPELWALLPAHWSMLNARLTSDKGTIEDRLVDYTTKFAETSGQFANAPVDVLTAACTGASYLIGQQAEARLVDQVQARRNLPFLTAALASVAALRAMGARKIALLTPYPESLNVHSTPYWESFGFQVVAKAGPELETSAFHPIYAMTGPGVLASYRRLSADSGADAVLMLGTGMATLHPMIAGHAEGLIPAISCNVALVWAAVQKTTWDKVSDGDLQAWITGRQWADRLNVMYPAP</sequence>
<organism evidence="1 2">
    <name type="scientific">Pseudooceanicola sediminis</name>
    <dbReference type="NCBI Taxonomy" id="2211117"/>
    <lineage>
        <taxon>Bacteria</taxon>
        <taxon>Pseudomonadati</taxon>
        <taxon>Pseudomonadota</taxon>
        <taxon>Alphaproteobacteria</taxon>
        <taxon>Rhodobacterales</taxon>
        <taxon>Paracoccaceae</taxon>
        <taxon>Pseudooceanicola</taxon>
    </lineage>
</organism>
<evidence type="ECO:0000313" key="2">
    <source>
        <dbReference type="Proteomes" id="UP000265848"/>
    </source>
</evidence>
<reference evidence="1 2" key="1">
    <citation type="submission" date="2018-08" db="EMBL/GenBank/DDBJ databases">
        <title>Pseudooceanicola sediminis CY03 in the family Rhodobacteracea.</title>
        <authorList>
            <person name="Zhang Y.-J."/>
        </authorList>
    </citation>
    <scope>NUCLEOTIDE SEQUENCE [LARGE SCALE GENOMIC DNA]</scope>
    <source>
        <strain evidence="1 2">CY03</strain>
    </source>
</reference>
<dbReference type="Pfam" id="PF17645">
    <property type="entry name" value="Amdase"/>
    <property type="match status" value="1"/>
</dbReference>
<comment type="caution">
    <text evidence="1">The sequence shown here is derived from an EMBL/GenBank/DDBJ whole genome shotgun (WGS) entry which is preliminary data.</text>
</comment>
<protein>
    <recommendedName>
        <fullName evidence="3">Asp/Glu racemase</fullName>
    </recommendedName>
</protein>
<evidence type="ECO:0008006" key="3">
    <source>
        <dbReference type="Google" id="ProtNLM"/>
    </source>
</evidence>
<keyword evidence="2" id="KW-1185">Reference proteome</keyword>
<dbReference type="InterPro" id="IPR026286">
    <property type="entry name" value="MaiA/AMDase"/>
</dbReference>
<dbReference type="RefSeq" id="WP_119400098.1">
    <property type="nucleotide sequence ID" value="NZ_QWJJ01000015.1"/>
</dbReference>
<dbReference type="PANTHER" id="PTHR40267:SF1">
    <property type="entry name" value="BLR3294 PROTEIN"/>
    <property type="match status" value="1"/>
</dbReference>